<reference evidence="2" key="2">
    <citation type="submission" date="2021-03" db="UniProtKB">
        <authorList>
            <consortium name="EnsemblPlants"/>
        </authorList>
    </citation>
    <scope>IDENTIFICATION</scope>
</reference>
<sequence length="438" mass="48798">MARKRKRVRPSNEGDTLHPKDSEKIRRKDERGRTVLAMVGKAIQAGTKIRLEWHPIKRIPVGEHKSHFSTYIGVVARERVTITYKEWSDLPNGVLDEFYNDITKGFYVIKNRRNWILTQASKRWKAFKTRLRLEWIFEIQFLSSVLKLSSGVQFWSSVLKLMEAQAQRGEFVCNGRDDILARALNTRELGGSVRAVGSGITNKEYFCFNKPTAPSQLYAKIGMMQSEMGTMKNNQNLLLSFIMSCLNQEQLKSFMAIFGQSNAFGQFGSLGGLVGLFGKGGSQPATGGQSSSGGQSCHDQQVGSSGQTSFGGQSGFGFGGQAEFGGFDGLDGNRLGFTQLNNFVDHGMLNIPLTQQLTRGVERQQSEGHQLLESQFQDAANVSRGHEAHISPPVQHDHLQSSEAEMYHVSWPPTEQINQPDHALLNIHDDISIYLGLK</sequence>
<evidence type="ECO:0000256" key="1">
    <source>
        <dbReference type="SAM" id="MobiDB-lite"/>
    </source>
</evidence>
<feature type="region of interest" description="Disordered" evidence="1">
    <location>
        <begin position="1"/>
        <end position="24"/>
    </location>
</feature>
<dbReference type="AlphaFoldDB" id="A0A803ME21"/>
<organism evidence="2 3">
    <name type="scientific">Chenopodium quinoa</name>
    <name type="common">Quinoa</name>
    <dbReference type="NCBI Taxonomy" id="63459"/>
    <lineage>
        <taxon>Eukaryota</taxon>
        <taxon>Viridiplantae</taxon>
        <taxon>Streptophyta</taxon>
        <taxon>Embryophyta</taxon>
        <taxon>Tracheophyta</taxon>
        <taxon>Spermatophyta</taxon>
        <taxon>Magnoliopsida</taxon>
        <taxon>eudicotyledons</taxon>
        <taxon>Gunneridae</taxon>
        <taxon>Pentapetalae</taxon>
        <taxon>Caryophyllales</taxon>
        <taxon>Chenopodiaceae</taxon>
        <taxon>Chenopodioideae</taxon>
        <taxon>Atripliceae</taxon>
        <taxon>Chenopodium</taxon>
    </lineage>
</organism>
<accession>A0A803ME21</accession>
<keyword evidence="3" id="KW-1185">Reference proteome</keyword>
<dbReference type="EnsemblPlants" id="AUR62027714-RA">
    <property type="protein sequence ID" value="AUR62027714-RA:cds"/>
    <property type="gene ID" value="AUR62027714"/>
</dbReference>
<name>A0A803ME21_CHEQI</name>
<dbReference type="PANTHER" id="PTHR33018:SF34">
    <property type="entry name" value="OS02G0472350 PROTEIN"/>
    <property type="match status" value="1"/>
</dbReference>
<feature type="region of interest" description="Disordered" evidence="1">
    <location>
        <begin position="284"/>
        <end position="310"/>
    </location>
</feature>
<feature type="compositionally biased region" description="Basic and acidic residues" evidence="1">
    <location>
        <begin position="10"/>
        <end position="24"/>
    </location>
</feature>
<evidence type="ECO:0000313" key="3">
    <source>
        <dbReference type="Proteomes" id="UP000596660"/>
    </source>
</evidence>
<protein>
    <submittedName>
        <fullName evidence="2">Uncharacterized protein</fullName>
    </submittedName>
</protein>
<dbReference type="Gramene" id="AUR62027714-RA">
    <property type="protein sequence ID" value="AUR62027714-RA:cds"/>
    <property type="gene ID" value="AUR62027714"/>
</dbReference>
<evidence type="ECO:0000313" key="2">
    <source>
        <dbReference type="EnsemblPlants" id="AUR62027714-RA:cds"/>
    </source>
</evidence>
<dbReference type="Proteomes" id="UP000596660">
    <property type="component" value="Unplaced"/>
</dbReference>
<proteinExistence type="predicted"/>
<dbReference type="PANTHER" id="PTHR33018">
    <property type="entry name" value="OS10G0338966 PROTEIN-RELATED"/>
    <property type="match status" value="1"/>
</dbReference>
<reference evidence="2" key="1">
    <citation type="journal article" date="2017" name="Nature">
        <title>The genome of Chenopodium quinoa.</title>
        <authorList>
            <person name="Jarvis D.E."/>
            <person name="Ho Y.S."/>
            <person name="Lightfoot D.J."/>
            <person name="Schmoeckel S.M."/>
            <person name="Li B."/>
            <person name="Borm T.J.A."/>
            <person name="Ohyanagi H."/>
            <person name="Mineta K."/>
            <person name="Michell C.T."/>
            <person name="Saber N."/>
            <person name="Kharbatia N.M."/>
            <person name="Rupper R.R."/>
            <person name="Sharp A.R."/>
            <person name="Dally N."/>
            <person name="Boughton B.A."/>
            <person name="Woo Y.H."/>
            <person name="Gao G."/>
            <person name="Schijlen E.G.W.M."/>
            <person name="Guo X."/>
            <person name="Momin A.A."/>
            <person name="Negrao S."/>
            <person name="Al-Babili S."/>
            <person name="Gehring C."/>
            <person name="Roessner U."/>
            <person name="Jung C."/>
            <person name="Murphy K."/>
            <person name="Arold S.T."/>
            <person name="Gojobori T."/>
            <person name="van der Linden C.G."/>
            <person name="van Loo E.N."/>
            <person name="Jellen E.N."/>
            <person name="Maughan P.J."/>
            <person name="Tester M."/>
        </authorList>
    </citation>
    <scope>NUCLEOTIDE SEQUENCE [LARGE SCALE GENOMIC DNA]</scope>
    <source>
        <strain evidence="2">cv. PI 614886</strain>
    </source>
</reference>